<comment type="subcellular location">
    <subcellularLocation>
        <location evidence="7">Cytoplasm</location>
    </subcellularLocation>
    <subcellularLocation>
        <location evidence="7">Nucleus</location>
    </subcellularLocation>
</comment>
<evidence type="ECO:0000313" key="13">
    <source>
        <dbReference type="EMBL" id="CAI6337376.1"/>
    </source>
</evidence>
<dbReference type="InterPro" id="IPR017380">
    <property type="entry name" value="Hist_AcTrfase_B-typ_cat-su"/>
</dbReference>
<comment type="caution">
    <text evidence="13">The sequence shown here is derived from an EMBL/GenBank/DDBJ whole genome shotgun (WGS) entry which is preliminary data.</text>
</comment>
<dbReference type="GO" id="GO:0000781">
    <property type="term" value="C:chromosome, telomeric region"/>
    <property type="evidence" value="ECO:0007669"/>
    <property type="project" value="GOC"/>
</dbReference>
<evidence type="ECO:0000256" key="5">
    <source>
        <dbReference type="ARBA" id="ARBA00023315"/>
    </source>
</evidence>
<dbReference type="Proteomes" id="UP001152607">
    <property type="component" value="Unassembled WGS sequence"/>
</dbReference>
<evidence type="ECO:0000256" key="9">
    <source>
        <dbReference type="PIRSR" id="PIRSR038084-2"/>
    </source>
</evidence>
<evidence type="ECO:0000256" key="4">
    <source>
        <dbReference type="ARBA" id="ARBA00022679"/>
    </source>
</evidence>
<evidence type="ECO:0000256" key="2">
    <source>
        <dbReference type="ARBA" id="ARBA00013184"/>
    </source>
</evidence>
<feature type="compositionally biased region" description="Acidic residues" evidence="11">
    <location>
        <begin position="502"/>
        <end position="517"/>
    </location>
</feature>
<dbReference type="Gene3D" id="3.90.360.10">
    <property type="entry name" value="Histone acetyl transferase 1 (HAT1), N-terminal domain"/>
    <property type="match status" value="1"/>
</dbReference>
<organism evidence="13 14">
    <name type="scientific">Periconia digitata</name>
    <dbReference type="NCBI Taxonomy" id="1303443"/>
    <lineage>
        <taxon>Eukaryota</taxon>
        <taxon>Fungi</taxon>
        <taxon>Dikarya</taxon>
        <taxon>Ascomycota</taxon>
        <taxon>Pezizomycotina</taxon>
        <taxon>Dothideomycetes</taxon>
        <taxon>Pleosporomycetidae</taxon>
        <taxon>Pleosporales</taxon>
        <taxon>Massarineae</taxon>
        <taxon>Periconiaceae</taxon>
        <taxon>Periconia</taxon>
    </lineage>
</organism>
<gene>
    <name evidence="13" type="ORF">PDIGIT_LOCUS10488</name>
</gene>
<comment type="subunit">
    <text evidence="7">Component of the HAT-B complex composed of at least HAT1 and HAT2. The HAT-B complex binds to histone H4 tail.</text>
</comment>
<dbReference type="Gene3D" id="3.40.630.30">
    <property type="match status" value="1"/>
</dbReference>
<dbReference type="GO" id="GO:0005737">
    <property type="term" value="C:cytoplasm"/>
    <property type="evidence" value="ECO:0007669"/>
    <property type="project" value="UniProtKB-SubCell"/>
</dbReference>
<dbReference type="PANTHER" id="PTHR12046">
    <property type="entry name" value="HISTONE ACETYLTRANSFERASE TYPE B CATALYTIC SUBUNIT"/>
    <property type="match status" value="1"/>
</dbReference>
<feature type="region of interest" description="Interaction with histone H4 N-terminus" evidence="9">
    <location>
        <begin position="219"/>
        <end position="221"/>
    </location>
</feature>
<dbReference type="GO" id="GO:0004402">
    <property type="term" value="F:histone acetyltransferase activity"/>
    <property type="evidence" value="ECO:0007669"/>
    <property type="project" value="UniProtKB-UniRule"/>
</dbReference>
<dbReference type="AlphaFoldDB" id="A0A9W4UM36"/>
<sequence length="525" mass="61005">MAGIDLEEWITSSNECFEINLTRPSKTPADSDPIFAESFQPTFTYPIINEKEILVGYKEPRIELSFRANDLKPSLKVQFEEKIDLSTMLGEDDPQVDLENVWKDFLPESVFDPSHATNQPLPGNDPLSKSWKPPGKMINNFTLLGKQFEIWSTNFSDPAARRIWENMKILTLLYIEGASYPDLDAQWSLERWTLFLLYEVTPIEEDVSPYTLAGFSTSYRYWIFPSLDVMRATKSLPSPPDSSNGDASSYSGPRFARDNETCLFNDNINVLETPSRERISQFLILPPYQGQSLGAKLYETILAHLVEKHFIYEVPVEDPSEDFDAMRDYSDIVYLRNMPEFASLTLPATLPPETLRKSAPVPRDLILGNGTNLKELRHKSKIVPRQFNRMLELHHFCSIPRNHRSRARLTRKEKASNEHDRKYYFWRLTIKERIYRQNADQLEQLEDAAEKVEKLEQAVDNQQQEYEEREEGIERRKKWSRGEQLPEEMGKVKGKRKRVVVDDDDDDDGWEDMDEDSVSSKRPRA</sequence>
<evidence type="ECO:0000256" key="8">
    <source>
        <dbReference type="PIRSR" id="PIRSR038084-1"/>
    </source>
</evidence>
<dbReference type="OrthoDB" id="10253098at2759"/>
<evidence type="ECO:0000256" key="7">
    <source>
        <dbReference type="PIRNR" id="PIRNR038084"/>
    </source>
</evidence>
<dbReference type="InterPro" id="IPR037113">
    <property type="entry name" value="Hat1_N_sf"/>
</dbReference>
<dbReference type="EC" id="2.3.1.48" evidence="2 7"/>
<feature type="domain" description="Histone acetyl transferase HAT1 N-terminal" evidence="12">
    <location>
        <begin position="9"/>
        <end position="176"/>
    </location>
</feature>
<proteinExistence type="inferred from homology"/>
<accession>A0A9W4UM36</accession>
<evidence type="ECO:0000256" key="3">
    <source>
        <dbReference type="ARBA" id="ARBA00021268"/>
    </source>
</evidence>
<feature type="active site" description="Proton donor/acceptor" evidence="8">
    <location>
        <position position="317"/>
    </location>
</feature>
<feature type="site" description="Interaction with histone H4 N-terminus" evidence="10">
    <location>
        <position position="192"/>
    </location>
</feature>
<keyword evidence="7" id="KW-0963">Cytoplasm</keyword>
<feature type="region of interest" description="Disordered" evidence="11">
    <location>
        <begin position="458"/>
        <end position="525"/>
    </location>
</feature>
<dbReference type="Pfam" id="PF10394">
    <property type="entry name" value="Hat1_N"/>
    <property type="match status" value="1"/>
</dbReference>
<dbReference type="SUPFAM" id="SSF55729">
    <property type="entry name" value="Acyl-CoA N-acyltransferases (Nat)"/>
    <property type="match status" value="1"/>
</dbReference>
<evidence type="ECO:0000313" key="14">
    <source>
        <dbReference type="Proteomes" id="UP001152607"/>
    </source>
</evidence>
<evidence type="ECO:0000256" key="6">
    <source>
        <dbReference type="ARBA" id="ARBA00048017"/>
    </source>
</evidence>
<evidence type="ECO:0000259" key="12">
    <source>
        <dbReference type="Pfam" id="PF10394"/>
    </source>
</evidence>
<evidence type="ECO:0000256" key="11">
    <source>
        <dbReference type="SAM" id="MobiDB-lite"/>
    </source>
</evidence>
<keyword evidence="4 7" id="KW-0808">Transferase</keyword>
<dbReference type="GO" id="GO:0005634">
    <property type="term" value="C:nucleus"/>
    <property type="evidence" value="ECO:0007669"/>
    <property type="project" value="UniProtKB-SubCell"/>
</dbReference>
<keyword evidence="14" id="KW-1185">Reference proteome</keyword>
<comment type="similarity">
    <text evidence="1 7">Belongs to the HAT1 family.</text>
</comment>
<comment type="catalytic activity">
    <reaction evidence="6 7">
        <text>L-lysyl-[protein] + acetyl-CoA = N(6)-acetyl-L-lysyl-[protein] + CoA + H(+)</text>
        <dbReference type="Rhea" id="RHEA:45948"/>
        <dbReference type="Rhea" id="RHEA-COMP:9752"/>
        <dbReference type="Rhea" id="RHEA-COMP:10731"/>
        <dbReference type="ChEBI" id="CHEBI:15378"/>
        <dbReference type="ChEBI" id="CHEBI:29969"/>
        <dbReference type="ChEBI" id="CHEBI:57287"/>
        <dbReference type="ChEBI" id="CHEBI:57288"/>
        <dbReference type="ChEBI" id="CHEBI:61930"/>
        <dbReference type="EC" id="2.3.1.48"/>
    </reaction>
</comment>
<name>A0A9W4UM36_9PLEO</name>
<dbReference type="GO" id="GO:0031509">
    <property type="term" value="P:subtelomeric heterochromatin formation"/>
    <property type="evidence" value="ECO:0007669"/>
    <property type="project" value="InterPro"/>
</dbReference>
<keyword evidence="7" id="KW-0539">Nucleus</keyword>
<evidence type="ECO:0000256" key="10">
    <source>
        <dbReference type="PIRSR" id="PIRSR038084-3"/>
    </source>
</evidence>
<comment type="function">
    <text evidence="7">Catalytic component of the histone acetylase B (HAT-B) complex. Has intrinsic substrate specificity that modifies lysine in recognition sequence GXGKXG. Involved in DNA double-strand break repair.</text>
</comment>
<reference evidence="13" key="1">
    <citation type="submission" date="2023-01" db="EMBL/GenBank/DDBJ databases">
        <authorList>
            <person name="Van Ghelder C."/>
            <person name="Rancurel C."/>
        </authorList>
    </citation>
    <scope>NUCLEOTIDE SEQUENCE</scope>
    <source>
        <strain evidence="13">CNCM I-4278</strain>
    </source>
</reference>
<keyword evidence="5 7" id="KW-0012">Acyltransferase</keyword>
<dbReference type="InterPro" id="IPR019467">
    <property type="entry name" value="Hat1_N"/>
</dbReference>
<dbReference type="EMBL" id="CAOQHR010000007">
    <property type="protein sequence ID" value="CAI6337376.1"/>
    <property type="molecule type" value="Genomic_DNA"/>
</dbReference>
<protein>
    <recommendedName>
        <fullName evidence="3 7">Histone acetyltransferase type B catalytic subunit</fullName>
        <ecNumber evidence="2 7">2.3.1.48</ecNumber>
    </recommendedName>
</protein>
<feature type="binding site" evidence="9">
    <location>
        <begin position="282"/>
        <end position="284"/>
    </location>
    <ligand>
        <name>acetyl-CoA</name>
        <dbReference type="ChEBI" id="CHEBI:57288"/>
    </ligand>
</feature>
<dbReference type="PIRSF" id="PIRSF038084">
    <property type="entry name" value="HAT-B_cat"/>
    <property type="match status" value="1"/>
</dbReference>
<dbReference type="InterPro" id="IPR016181">
    <property type="entry name" value="Acyl_CoA_acyltransferase"/>
</dbReference>
<feature type="region of interest" description="Interaction with histone H4 N-terminus" evidence="9">
    <location>
        <begin position="50"/>
        <end position="52"/>
    </location>
</feature>
<evidence type="ECO:0000256" key="1">
    <source>
        <dbReference type="ARBA" id="ARBA00010543"/>
    </source>
</evidence>